<reference evidence="4" key="1">
    <citation type="submission" date="2024-04" db="EMBL/GenBank/DDBJ databases">
        <title>Salinicola lusitanus LLJ914,a marine bacterium isolated from the Okinawa Trough.</title>
        <authorList>
            <person name="Li J."/>
        </authorList>
    </citation>
    <scope>NUCLEOTIDE SEQUENCE [LARGE SCALE GENOMIC DNA]</scope>
</reference>
<accession>A0AAW0Q108</accession>
<dbReference type="Proteomes" id="UP001460270">
    <property type="component" value="Unassembled WGS sequence"/>
</dbReference>
<proteinExistence type="predicted"/>
<keyword evidence="1" id="KW-0175">Coiled coil</keyword>
<dbReference type="SMART" id="SM00314">
    <property type="entry name" value="RA"/>
    <property type="match status" value="1"/>
</dbReference>
<comment type="caution">
    <text evidence="3">The sequence shown here is derived from an EMBL/GenBank/DDBJ whole genome shotgun (WGS) entry which is preliminary data.</text>
</comment>
<organism evidence="3 4">
    <name type="scientific">Mugilogobius chulae</name>
    <name type="common">yellowstripe goby</name>
    <dbReference type="NCBI Taxonomy" id="88201"/>
    <lineage>
        <taxon>Eukaryota</taxon>
        <taxon>Metazoa</taxon>
        <taxon>Chordata</taxon>
        <taxon>Craniata</taxon>
        <taxon>Vertebrata</taxon>
        <taxon>Euteleostomi</taxon>
        <taxon>Actinopterygii</taxon>
        <taxon>Neopterygii</taxon>
        <taxon>Teleostei</taxon>
        <taxon>Neoteleostei</taxon>
        <taxon>Acanthomorphata</taxon>
        <taxon>Gobiaria</taxon>
        <taxon>Gobiiformes</taxon>
        <taxon>Gobioidei</taxon>
        <taxon>Gobiidae</taxon>
        <taxon>Gobionellinae</taxon>
        <taxon>Mugilogobius</taxon>
    </lineage>
</organism>
<dbReference type="GO" id="GO:0007165">
    <property type="term" value="P:signal transduction"/>
    <property type="evidence" value="ECO:0007669"/>
    <property type="project" value="InterPro"/>
</dbReference>
<evidence type="ECO:0000313" key="3">
    <source>
        <dbReference type="EMBL" id="KAK7944317.1"/>
    </source>
</evidence>
<dbReference type="EMBL" id="JBBPFD010000001">
    <property type="protein sequence ID" value="KAK7944317.1"/>
    <property type="molecule type" value="Genomic_DNA"/>
</dbReference>
<evidence type="ECO:0000259" key="2">
    <source>
        <dbReference type="PROSITE" id="PS50200"/>
    </source>
</evidence>
<name>A0AAW0Q108_9GOBI</name>
<dbReference type="InterPro" id="IPR000159">
    <property type="entry name" value="RA_dom"/>
</dbReference>
<feature type="coiled-coil region" evidence="1">
    <location>
        <begin position="232"/>
        <end position="266"/>
    </location>
</feature>
<dbReference type="PANTHER" id="PTHR15286">
    <property type="entry name" value="RAS-ASSOCIATING DOMAIN CONTAINING PROTEIN"/>
    <property type="match status" value="1"/>
</dbReference>
<dbReference type="PROSITE" id="PS50200">
    <property type="entry name" value="RA"/>
    <property type="match status" value="1"/>
</dbReference>
<feature type="domain" description="Ras-associating" evidence="2">
    <location>
        <begin position="65"/>
        <end position="128"/>
    </location>
</feature>
<evidence type="ECO:0000256" key="1">
    <source>
        <dbReference type="SAM" id="Coils"/>
    </source>
</evidence>
<gene>
    <name evidence="3" type="ORF">WMY93_000045</name>
</gene>
<dbReference type="InterPro" id="IPR033593">
    <property type="entry name" value="N-RASSF"/>
</dbReference>
<protein>
    <recommendedName>
        <fullName evidence="2">Ras-associating domain-containing protein</fullName>
    </recommendedName>
</protein>
<dbReference type="PANTHER" id="PTHR15286:SF11">
    <property type="entry name" value="RAS ASSOCIATION DOMAIN-CONTAINING PROTEIN 7"/>
    <property type="match status" value="1"/>
</dbReference>
<dbReference type="Gene3D" id="3.10.20.90">
    <property type="entry name" value="Phosphatidylinositol 3-kinase Catalytic Subunit, Chain A, domain 1"/>
    <property type="match status" value="1"/>
</dbReference>
<dbReference type="SUPFAM" id="SSF54236">
    <property type="entry name" value="Ubiquitin-like"/>
    <property type="match status" value="1"/>
</dbReference>
<keyword evidence="4" id="KW-1185">Reference proteome</keyword>
<dbReference type="AlphaFoldDB" id="A0AAW0Q108"/>
<dbReference type="Pfam" id="PF00788">
    <property type="entry name" value="RA"/>
    <property type="match status" value="1"/>
</dbReference>
<evidence type="ECO:0000313" key="4">
    <source>
        <dbReference type="Proteomes" id="UP001460270"/>
    </source>
</evidence>
<dbReference type="InterPro" id="IPR029071">
    <property type="entry name" value="Ubiquitin-like_domsf"/>
</dbReference>
<sequence length="323" mass="36137">MELQVLVEPLSQGAMELQVLVEPLRVVGGGGGGVLGGVVMFCVLTGVMECRCWWSVLSGWYVECPETTCQEVVIALAQDLGQTGRYVLTLNLRGSERQLLKDECPLQELSNLGPDSENALLILRRTGPSSSLPLGAAAALEERQRQNQEELMQEQYWTEQLEEENRKAKDLSDRLEQLQWSVHHQSQRLSSLQSQTQDLQTDTQKHTEQALRPLQHELNQRHQQGDRITAALEETQRDMHKADRRFKIQRQKLEDLKKDLRQCNLQQFIQASSPAPSDLYVQPGAGPAPSDLFVQSGAGSGPYDVTNIRPGAEIYLSNAGILE</sequence>